<dbReference type="Proteomes" id="UP000243588">
    <property type="component" value="Unassembled WGS sequence"/>
</dbReference>
<organism evidence="1 2">
    <name type="scientific">Myroides phaeus</name>
    <dbReference type="NCBI Taxonomy" id="702745"/>
    <lineage>
        <taxon>Bacteria</taxon>
        <taxon>Pseudomonadati</taxon>
        <taxon>Bacteroidota</taxon>
        <taxon>Flavobacteriia</taxon>
        <taxon>Flavobacteriales</taxon>
        <taxon>Flavobacteriaceae</taxon>
        <taxon>Myroides</taxon>
    </lineage>
</organism>
<dbReference type="EMBL" id="FNDQ01000010">
    <property type="protein sequence ID" value="SDH67042.1"/>
    <property type="molecule type" value="Genomic_DNA"/>
</dbReference>
<accession>A0A1G8EAS4</accession>
<sequence>MKDTLVKSADYMKVLLSYLWKPKVERNDDD</sequence>
<dbReference type="AlphaFoldDB" id="A0A1G8EAS4"/>
<evidence type="ECO:0000313" key="2">
    <source>
        <dbReference type="Proteomes" id="UP000243588"/>
    </source>
</evidence>
<protein>
    <submittedName>
        <fullName evidence="1">Uncharacterized protein</fullName>
    </submittedName>
</protein>
<keyword evidence="2" id="KW-1185">Reference proteome</keyword>
<name>A0A1G8EAS4_9FLAO</name>
<evidence type="ECO:0000313" key="1">
    <source>
        <dbReference type="EMBL" id="SDH67042.1"/>
    </source>
</evidence>
<gene>
    <name evidence="1" type="ORF">SAMN05421818_1108</name>
</gene>
<reference evidence="2" key="1">
    <citation type="submission" date="2016-10" db="EMBL/GenBank/DDBJ databases">
        <authorList>
            <person name="Varghese N."/>
            <person name="Submissions S."/>
        </authorList>
    </citation>
    <scope>NUCLEOTIDE SEQUENCE [LARGE SCALE GENOMIC DNA]</scope>
    <source>
        <strain evidence="2">DSM 23313</strain>
    </source>
</reference>
<proteinExistence type="predicted"/>